<dbReference type="Proteomes" id="UP000785200">
    <property type="component" value="Unassembled WGS sequence"/>
</dbReference>
<evidence type="ECO:0000313" key="2">
    <source>
        <dbReference type="Proteomes" id="UP000785200"/>
    </source>
</evidence>
<comment type="caution">
    <text evidence="1">The sequence shown here is derived from an EMBL/GenBank/DDBJ whole genome shotgun (WGS) entry which is preliminary data.</text>
</comment>
<dbReference type="InterPro" id="IPR053144">
    <property type="entry name" value="Acetyltransferase_Butenolide"/>
</dbReference>
<dbReference type="AlphaFoldDB" id="A0A9P6VIN4"/>
<name>A0A9P6VIN4_9HELO</name>
<dbReference type="CDD" id="cd04301">
    <property type="entry name" value="NAT_SF"/>
    <property type="match status" value="1"/>
</dbReference>
<protein>
    <submittedName>
        <fullName evidence="1">N-acetyl transferase</fullName>
    </submittedName>
</protein>
<dbReference type="OrthoDB" id="10039976at2759"/>
<reference evidence="1" key="1">
    <citation type="submission" date="2019-07" db="EMBL/GenBank/DDBJ databases">
        <title>Hyphodiscus hymeniophilus genome sequencing and assembly.</title>
        <authorList>
            <person name="Kramer G."/>
            <person name="Nodwell J."/>
        </authorList>
    </citation>
    <scope>NUCLEOTIDE SEQUENCE</scope>
    <source>
        <strain evidence="1">ATCC 34498</strain>
    </source>
</reference>
<dbReference type="InterPro" id="IPR016181">
    <property type="entry name" value="Acyl_CoA_acyltransferase"/>
</dbReference>
<dbReference type="EMBL" id="VNKQ01000010">
    <property type="protein sequence ID" value="KAG0648412.1"/>
    <property type="molecule type" value="Genomic_DNA"/>
</dbReference>
<keyword evidence="1" id="KW-0808">Transferase</keyword>
<keyword evidence="2" id="KW-1185">Reference proteome</keyword>
<dbReference type="GO" id="GO:0016740">
    <property type="term" value="F:transferase activity"/>
    <property type="evidence" value="ECO:0007669"/>
    <property type="project" value="UniProtKB-KW"/>
</dbReference>
<accession>A0A9P6VIN4</accession>
<proteinExistence type="predicted"/>
<dbReference type="Gene3D" id="3.40.630.30">
    <property type="match status" value="1"/>
</dbReference>
<dbReference type="SUPFAM" id="SSF55729">
    <property type="entry name" value="Acyl-CoA N-acyltransferases (Nat)"/>
    <property type="match status" value="1"/>
</dbReference>
<dbReference type="PANTHER" id="PTHR43233">
    <property type="entry name" value="FAMILY N-ACETYLTRANSFERASE, PUTATIVE (AFU_ORTHOLOGUE AFUA_6G03350)-RELATED"/>
    <property type="match status" value="1"/>
</dbReference>
<dbReference type="PANTHER" id="PTHR43233:SF1">
    <property type="entry name" value="FAMILY N-ACETYLTRANSFERASE, PUTATIVE (AFU_ORTHOLOGUE AFUA_6G03350)-RELATED"/>
    <property type="match status" value="1"/>
</dbReference>
<sequence length="122" mass="13871">MSEASELQHQTWSKDQYTISTDPSLIPVKRLNEAFASDDMYWAIPSPDSVLRETLDGSLCFGLYQSQLQPQPPQPDSELIGFARLITDHSTFAWLTDVHIWRSHQGRGFREVADRLREGGHG</sequence>
<organism evidence="1 2">
    <name type="scientific">Hyphodiscus hymeniophilus</name>
    <dbReference type="NCBI Taxonomy" id="353542"/>
    <lineage>
        <taxon>Eukaryota</taxon>
        <taxon>Fungi</taxon>
        <taxon>Dikarya</taxon>
        <taxon>Ascomycota</taxon>
        <taxon>Pezizomycotina</taxon>
        <taxon>Leotiomycetes</taxon>
        <taxon>Helotiales</taxon>
        <taxon>Hyphodiscaceae</taxon>
        <taxon>Hyphodiscus</taxon>
    </lineage>
</organism>
<gene>
    <name evidence="1" type="ORF">D0Z07_5525</name>
</gene>
<evidence type="ECO:0000313" key="1">
    <source>
        <dbReference type="EMBL" id="KAG0648412.1"/>
    </source>
</evidence>